<reference evidence="2" key="1">
    <citation type="submission" date="2015-09" db="EMBL/GenBank/DDBJ databases">
        <title>Draft Genome Sequences of Two Novel Amoeba-resistant Intranuclear Bacteria, Candidatus Berkiella cookevillensis and Candidatus Berkiella aquae.</title>
        <authorList>
            <person name="Mehari Y.T."/>
            <person name="Arivett B.A."/>
            <person name="Farone A.L."/>
            <person name="Gunderson J.H."/>
            <person name="Farone M.B."/>
        </authorList>
    </citation>
    <scope>NUCLEOTIDE SEQUENCE [LARGE SCALE GENOMIC DNA]</scope>
    <source>
        <strain evidence="2">HT99</strain>
    </source>
</reference>
<proteinExistence type="predicted"/>
<keyword evidence="1" id="KW-0472">Membrane</keyword>
<dbReference type="Proteomes" id="UP000051497">
    <property type="component" value="Unassembled WGS sequence"/>
</dbReference>
<evidence type="ECO:0000313" key="2">
    <source>
        <dbReference type="EMBL" id="KRG19776.1"/>
    </source>
</evidence>
<accession>A0A0Q9YGU6</accession>
<dbReference type="EMBL" id="LKAJ01000015">
    <property type="protein sequence ID" value="KRG19776.1"/>
    <property type="molecule type" value="Genomic_DNA"/>
</dbReference>
<keyword evidence="1" id="KW-1133">Transmembrane helix</keyword>
<organism evidence="2">
    <name type="scientific">Candidatus Berkiella aquae</name>
    <dbReference type="NCBI Taxonomy" id="295108"/>
    <lineage>
        <taxon>Bacteria</taxon>
        <taxon>Pseudomonadati</taxon>
        <taxon>Pseudomonadota</taxon>
        <taxon>Gammaproteobacteria</taxon>
        <taxon>Candidatus Berkiellales</taxon>
        <taxon>Candidatus Berkiellaceae</taxon>
        <taxon>Candidatus Berkiella</taxon>
    </lineage>
</organism>
<gene>
    <name evidence="3" type="ORF">HT99x_005305</name>
    <name evidence="2" type="ORF">HT99x_02756</name>
</gene>
<dbReference type="RefSeq" id="WP_075067349.1">
    <property type="nucleotide sequence ID" value="NZ_LKAJ02000001.1"/>
</dbReference>
<reference evidence="3" key="3">
    <citation type="submission" date="2021-06" db="EMBL/GenBank/DDBJ databases">
        <title>Genomic Description and Analysis of Intracellular Bacteria, Candidatus Berkiella cookevillensis and Candidatus Berkiella aquae.</title>
        <authorList>
            <person name="Kidane D.T."/>
            <person name="Mehari Y.T."/>
            <person name="Rice F.C."/>
            <person name="Arivett B.A."/>
            <person name="Farone A.L."/>
            <person name="Berk S.G."/>
            <person name="Farone M.B."/>
        </authorList>
    </citation>
    <scope>NUCLEOTIDE SEQUENCE</scope>
    <source>
        <strain evidence="3">HT99</strain>
    </source>
</reference>
<dbReference type="AlphaFoldDB" id="A0A0Q9YGU6"/>
<evidence type="ECO:0000313" key="4">
    <source>
        <dbReference type="Proteomes" id="UP000051497"/>
    </source>
</evidence>
<reference evidence="3" key="2">
    <citation type="journal article" date="2016" name="Genome Announc.">
        <title>Draft Genome Sequences of Two Novel Amoeba-Resistant Intranuclear Bacteria, 'Candidatus Berkiella cookevillensis' and 'Candidatus Berkiella aquae'.</title>
        <authorList>
            <person name="Mehari Y.T."/>
            <person name="Arivett B.A."/>
            <person name="Farone A.L."/>
            <person name="Gunderson J.H."/>
            <person name="Farone M.B."/>
        </authorList>
    </citation>
    <scope>NUCLEOTIDE SEQUENCE</scope>
    <source>
        <strain evidence="3">HT99</strain>
    </source>
</reference>
<keyword evidence="4" id="KW-1185">Reference proteome</keyword>
<feature type="transmembrane region" description="Helical" evidence="1">
    <location>
        <begin position="189"/>
        <end position="209"/>
    </location>
</feature>
<name>A0A0Q9YGU6_9GAMM</name>
<keyword evidence="1" id="KW-0812">Transmembrane</keyword>
<protein>
    <submittedName>
        <fullName evidence="2">Uncharacterized protein</fullName>
    </submittedName>
</protein>
<evidence type="ECO:0000256" key="1">
    <source>
        <dbReference type="SAM" id="Phobius"/>
    </source>
</evidence>
<evidence type="ECO:0000313" key="3">
    <source>
        <dbReference type="EMBL" id="MCS5710837.1"/>
    </source>
</evidence>
<dbReference type="EMBL" id="LKAJ02000001">
    <property type="protein sequence ID" value="MCS5710837.1"/>
    <property type="molecule type" value="Genomic_DNA"/>
</dbReference>
<feature type="transmembrane region" description="Helical" evidence="1">
    <location>
        <begin position="215"/>
        <end position="236"/>
    </location>
</feature>
<sequence>MKFKRLHIDNKILTRQDFLSQPRKLFVLADNLPDFRLPRNKLHETQHRGGLAACMRPNKIGGTDRHPIYDVNIVGIPTISYDSKEGLSVKHIIEAFENIYRQFSTGEYDEIVVPYKGGKPAFGGGIAGKLPTIIQNTIEEEFKRLEQFCHKKVVPNDFPEDFRIAYRQGVLPIEQTTGEKFHSYLNNRFPFFGILVQGALAVGGAYTTYTVLLSTLAPMALGGAMLGSAALCVLAYQLFVSQFFGKVDVSLQLSDKGMPMIGGIKIGNGGLSKIFGLNAEYKSTLPELESKLKTLLTSQNKKPEDQTIERYEEKIGHLVKFNAKKLVLEYGEALFYEEDIRAVKSKDYAVDDQVAEYKRKVRA</sequence>
<comment type="caution">
    <text evidence="2">The sequence shown here is derived from an EMBL/GenBank/DDBJ whole genome shotgun (WGS) entry which is preliminary data.</text>
</comment>